<evidence type="ECO:0000256" key="1">
    <source>
        <dbReference type="SAM" id="MobiDB-lite"/>
    </source>
</evidence>
<organism evidence="2 3">
    <name type="scientific">Volvox africanus</name>
    <dbReference type="NCBI Taxonomy" id="51714"/>
    <lineage>
        <taxon>Eukaryota</taxon>
        <taxon>Viridiplantae</taxon>
        <taxon>Chlorophyta</taxon>
        <taxon>core chlorophytes</taxon>
        <taxon>Chlorophyceae</taxon>
        <taxon>CS clade</taxon>
        <taxon>Chlamydomonadales</taxon>
        <taxon>Volvocaceae</taxon>
        <taxon>Volvox</taxon>
    </lineage>
</organism>
<dbReference type="AlphaFoldDB" id="A0A8J4ETX8"/>
<comment type="caution">
    <text evidence="2">The sequence shown here is derived from an EMBL/GenBank/DDBJ whole genome shotgun (WGS) entry which is preliminary data.</text>
</comment>
<feature type="compositionally biased region" description="Basic and acidic residues" evidence="1">
    <location>
        <begin position="180"/>
        <end position="189"/>
    </location>
</feature>
<keyword evidence="3" id="KW-1185">Reference proteome</keyword>
<accession>A0A8J4ETX8</accession>
<feature type="compositionally biased region" description="Pro residues" evidence="1">
    <location>
        <begin position="166"/>
        <end position="175"/>
    </location>
</feature>
<feature type="compositionally biased region" description="Basic and acidic residues" evidence="1">
    <location>
        <begin position="260"/>
        <end position="271"/>
    </location>
</feature>
<evidence type="ECO:0000313" key="2">
    <source>
        <dbReference type="EMBL" id="GIL47769.1"/>
    </source>
</evidence>
<proteinExistence type="predicted"/>
<protein>
    <submittedName>
        <fullName evidence="2">Uncharacterized protein</fullName>
    </submittedName>
</protein>
<name>A0A8J4ETX8_9CHLO</name>
<dbReference type="EMBL" id="BNCO01000004">
    <property type="protein sequence ID" value="GIL47769.1"/>
    <property type="molecule type" value="Genomic_DNA"/>
</dbReference>
<dbReference type="PANTHER" id="PTHR21580:SF28">
    <property type="entry name" value="BOREALIN N-TERMINAL DOMAIN-CONTAINING PROTEIN-RELATED"/>
    <property type="match status" value="1"/>
</dbReference>
<dbReference type="Proteomes" id="UP000747399">
    <property type="component" value="Unassembled WGS sequence"/>
</dbReference>
<evidence type="ECO:0000313" key="3">
    <source>
        <dbReference type="Proteomes" id="UP000747399"/>
    </source>
</evidence>
<sequence>MNDDYKVSRKVGKALTLPTAPAYSFGGRHERIPADTGPGPGQYEPGWSDVGKGTGFGTATRGDWMINRTPAGAAYTPTLSQTAGRKPAYSFGGKPRKDQRTPSPGPGAYEPSPSGKLVKPTPNSFTMGPKTASDRDPEKSPGPAEYEPKFSPHDVHVASLKFRKGPTPPGEPTPGPGEYDTPRRQRPNSEGKSFGVSRSEGIPNNGVPGPGEYGAPSIAPQRPRRASWTIGRASRDAGLRISQNPGPGTYDVTEPLIPRDGGHSTASDHRSQPAYTFGGRQPWASPQPSPGPSDYGYPKDPGRATKPVYTLHGAAPKEHQEDVPGPGAYQGNRADDLVRTSAPVLSMGLRMYEPGSKDIKPGPGAYDPRNADGRLSVSLKFRNEVHPDYQSNPAPHDYADKDFKDFGGQQYVGSAVRKGFTMRPRYPEDRRERVPGPHYAVGCSTLGVAASTSIEKSKLAMSVVL</sequence>
<dbReference type="PANTHER" id="PTHR21580">
    <property type="entry name" value="SHIPPO-1-RELATED"/>
    <property type="match status" value="1"/>
</dbReference>
<dbReference type="Pfam" id="PF07004">
    <property type="entry name" value="SHIPPO-rpt"/>
    <property type="match status" value="7"/>
</dbReference>
<gene>
    <name evidence="2" type="ORF">Vafri_3958</name>
</gene>
<dbReference type="InterPro" id="IPR051291">
    <property type="entry name" value="CIMAP"/>
</dbReference>
<dbReference type="InterPro" id="IPR010736">
    <property type="entry name" value="SHIPPO-rpt"/>
</dbReference>
<feature type="region of interest" description="Disordered" evidence="1">
    <location>
        <begin position="352"/>
        <end position="371"/>
    </location>
</feature>
<feature type="region of interest" description="Disordered" evidence="1">
    <location>
        <begin position="20"/>
        <end position="337"/>
    </location>
</feature>
<reference evidence="2" key="1">
    <citation type="journal article" date="2021" name="Proc. Natl. Acad. Sci. U.S.A.">
        <title>Three genomes in the algal genus Volvox reveal the fate of a haploid sex-determining region after a transition to homothallism.</title>
        <authorList>
            <person name="Yamamoto K."/>
            <person name="Hamaji T."/>
            <person name="Kawai-Toyooka H."/>
            <person name="Matsuzaki R."/>
            <person name="Takahashi F."/>
            <person name="Nishimura Y."/>
            <person name="Kawachi M."/>
            <person name="Noguchi H."/>
            <person name="Minakuchi Y."/>
            <person name="Umen J.G."/>
            <person name="Toyoda A."/>
            <person name="Nozaki H."/>
        </authorList>
    </citation>
    <scope>NUCLEOTIDE SEQUENCE</scope>
    <source>
        <strain evidence="2">NIES-3780</strain>
    </source>
</reference>
<feature type="compositionally biased region" description="Basic and acidic residues" evidence="1">
    <location>
        <begin position="146"/>
        <end position="156"/>
    </location>
</feature>